<dbReference type="NCBIfam" id="NF003842">
    <property type="entry name" value="PRK05421.1-4"/>
    <property type="match status" value="1"/>
</dbReference>
<feature type="domain" description="Endonuclease/exonuclease/phosphatase" evidence="1">
    <location>
        <begin position="49"/>
        <end position="258"/>
    </location>
</feature>
<organism evidence="2 3">
    <name type="scientific">Halobacteriovorax marinus</name>
    <dbReference type="NCBI Taxonomy" id="97084"/>
    <lineage>
        <taxon>Bacteria</taxon>
        <taxon>Pseudomonadati</taxon>
        <taxon>Bdellovibrionota</taxon>
        <taxon>Bacteriovoracia</taxon>
        <taxon>Bacteriovoracales</taxon>
        <taxon>Halobacteriovoraceae</taxon>
        <taxon>Halobacteriovorax</taxon>
    </lineage>
</organism>
<evidence type="ECO:0000313" key="2">
    <source>
        <dbReference type="EMBL" id="OUR96361.1"/>
    </source>
</evidence>
<dbReference type="Pfam" id="PF03372">
    <property type="entry name" value="Exo_endo_phos"/>
    <property type="match status" value="1"/>
</dbReference>
<name>A0A1Y5FA32_9BACT</name>
<dbReference type="SUPFAM" id="SSF56219">
    <property type="entry name" value="DNase I-like"/>
    <property type="match status" value="1"/>
</dbReference>
<accession>A0A1Y5FA32</accession>
<sequence length="270" mass="31472">MFFYLLIFSSTSLLAWPGIYVPKDSQVLKHFGQTKLNEIDGDEINLFVWNIYKAEYVQWFEQYESQLDKFDLFLIQEMLTKPELIDIFSSNDSISYETATSFVFKKSGFHTGIATGSKVKTSWKRYLRSKKREPIVGTPKLTLFTKYPIKNSERELMVVNIHAINFVPSFSLYSQLNDAAKIIKDHDGPAIFAGDFNTWTLEKQVFLRKITQKLGFKEVLFKNDTRKRMLGWILDFIFVRDLEVIDSKVHDELDGSDHKAISAKLRYSEN</sequence>
<dbReference type="NCBIfam" id="NF003840">
    <property type="entry name" value="PRK05421.1-2"/>
    <property type="match status" value="1"/>
</dbReference>
<dbReference type="InterPro" id="IPR005135">
    <property type="entry name" value="Endo/exonuclease/phosphatase"/>
</dbReference>
<reference evidence="3" key="1">
    <citation type="journal article" date="2017" name="Proc. Natl. Acad. Sci. U.S.A.">
        <title>Simulation of Deepwater Horizon oil plume reveals substrate specialization within a complex community of hydrocarbon-degraders.</title>
        <authorList>
            <person name="Hu P."/>
            <person name="Dubinsky E.A."/>
            <person name="Probst A.J."/>
            <person name="Wang J."/>
            <person name="Sieber C.M.K."/>
            <person name="Tom L.M."/>
            <person name="Gardinali P."/>
            <person name="Banfield J.F."/>
            <person name="Atlas R.M."/>
            <person name="Andersen G.L."/>
        </authorList>
    </citation>
    <scope>NUCLEOTIDE SEQUENCE [LARGE SCALE GENOMIC DNA]</scope>
</reference>
<dbReference type="Proteomes" id="UP000196531">
    <property type="component" value="Unassembled WGS sequence"/>
</dbReference>
<protein>
    <recommendedName>
        <fullName evidence="1">Endonuclease/exonuclease/phosphatase domain-containing protein</fullName>
    </recommendedName>
</protein>
<dbReference type="GO" id="GO:0003824">
    <property type="term" value="F:catalytic activity"/>
    <property type="evidence" value="ECO:0007669"/>
    <property type="project" value="InterPro"/>
</dbReference>
<comment type="caution">
    <text evidence="2">The sequence shown here is derived from an EMBL/GenBank/DDBJ whole genome shotgun (WGS) entry which is preliminary data.</text>
</comment>
<dbReference type="AlphaFoldDB" id="A0A1Y5FA32"/>
<proteinExistence type="predicted"/>
<dbReference type="EMBL" id="MAAO01000006">
    <property type="protein sequence ID" value="OUR96361.1"/>
    <property type="molecule type" value="Genomic_DNA"/>
</dbReference>
<evidence type="ECO:0000313" key="3">
    <source>
        <dbReference type="Proteomes" id="UP000196531"/>
    </source>
</evidence>
<gene>
    <name evidence="2" type="ORF">A9Q84_08375</name>
</gene>
<dbReference type="Gene3D" id="3.60.10.10">
    <property type="entry name" value="Endonuclease/exonuclease/phosphatase"/>
    <property type="match status" value="1"/>
</dbReference>
<evidence type="ECO:0000259" key="1">
    <source>
        <dbReference type="Pfam" id="PF03372"/>
    </source>
</evidence>
<dbReference type="InterPro" id="IPR036691">
    <property type="entry name" value="Endo/exonu/phosph_ase_sf"/>
</dbReference>